<feature type="transmembrane region" description="Helical" evidence="12">
    <location>
        <begin position="188"/>
        <end position="209"/>
    </location>
</feature>
<dbReference type="Pfam" id="PF22776">
    <property type="entry name" value="K_trans_C"/>
    <property type="match status" value="1"/>
</dbReference>
<feature type="transmembrane region" description="Helical" evidence="12">
    <location>
        <begin position="414"/>
        <end position="432"/>
    </location>
</feature>
<feature type="transmembrane region" description="Helical" evidence="12">
    <location>
        <begin position="356"/>
        <end position="376"/>
    </location>
</feature>
<feature type="transmembrane region" description="Helical" evidence="12">
    <location>
        <begin position="64"/>
        <end position="86"/>
    </location>
</feature>
<sequence length="657" mass="71588">MEKTRGTARAVAGRKNASHVPSASAASAAAAFGAVGVVYGDIGTSPLYVMRAVFTLDGVSLTEYNLIGVTSAIIWFLVALVTLKYVGVVLRADNRREGGILALSALVRRFVKSPSRLSAGAAVAGIVGASLFFGDSVITPAISVLSAVEGLDVAVPGIATYIVPIALVILTGLFAIQYRGTHQVASYFSPIMALWFALLAVLGAPHIVANPRILLALNPWRAAEFLVGHPTVAFIAMGAIVLSLTGAEALYADLSHFGRRPIQDAWLYLVLPSLVVNYLGQGALLLGDNAALENPFFLLAPTWATIPLVVIATLATLIASQAVITGAFALVNQAIHLNYLPHLRVVYTSEKERGHIYIPAVNLLLYIAVAVIVVTFRSSESLSEAYGLAVTTEFLFTSAMLVMLIRYGWKKPRWVAALAGLVLASIEIPLWTANIVKFFSGGWLPVSIAIVLSTIMLSWKTTSQAVYRQRTEQELPLAEYFDEVAKKPVHWRIPGTAIYPHSLFTSTPRPLLINTKFNDAIHERVVILAVKTVALAHVPPEQRVKNSPIACPLPGFFHLTVTYGFMDSRDPIADLELYTKRLREAPEPTPANVPDFSVEDAMVFAHHLQIEQAPHHGKFPNIFRWLFVQLSRFSASPRWLRKMPVGRTVEYTTRIYV</sequence>
<evidence type="ECO:0000256" key="10">
    <source>
        <dbReference type="ARBA" id="ARBA00023065"/>
    </source>
</evidence>
<feature type="domain" description="K+ potassium transporter C-terminal" evidence="14">
    <location>
        <begin position="494"/>
        <end position="655"/>
    </location>
</feature>
<dbReference type="Pfam" id="PF02705">
    <property type="entry name" value="K_trans"/>
    <property type="match status" value="1"/>
</dbReference>
<evidence type="ECO:0000256" key="6">
    <source>
        <dbReference type="ARBA" id="ARBA00022692"/>
    </source>
</evidence>
<evidence type="ECO:0000259" key="13">
    <source>
        <dbReference type="Pfam" id="PF02705"/>
    </source>
</evidence>
<evidence type="ECO:0000259" key="14">
    <source>
        <dbReference type="Pfam" id="PF22776"/>
    </source>
</evidence>
<reference evidence="15 16" key="1">
    <citation type="submission" date="2023-07" db="EMBL/GenBank/DDBJ databases">
        <title>Sequencing the genomes of 1000 actinobacteria strains.</title>
        <authorList>
            <person name="Klenk H.-P."/>
        </authorList>
    </citation>
    <scope>NUCLEOTIDE SEQUENCE [LARGE SCALE GENOMIC DNA]</scope>
    <source>
        <strain evidence="15 16">DSM 102162</strain>
    </source>
</reference>
<feature type="transmembrane region" description="Helical" evidence="12">
    <location>
        <begin position="229"/>
        <end position="254"/>
    </location>
</feature>
<feature type="transmembrane region" description="Helical" evidence="12">
    <location>
        <begin position="388"/>
        <end position="407"/>
    </location>
</feature>
<keyword evidence="3 12" id="KW-0813">Transport</keyword>
<evidence type="ECO:0000256" key="1">
    <source>
        <dbReference type="ARBA" id="ARBA00004141"/>
    </source>
</evidence>
<keyword evidence="9 12" id="KW-1133">Transmembrane helix</keyword>
<keyword evidence="6 12" id="KW-0812">Transmembrane</keyword>
<comment type="similarity">
    <text evidence="2 12">Belongs to the HAK/KUP transporter (TC 2.A.72) family.</text>
</comment>
<evidence type="ECO:0000256" key="12">
    <source>
        <dbReference type="HAMAP-Rule" id="MF_01522"/>
    </source>
</evidence>
<gene>
    <name evidence="12" type="primary">kup</name>
    <name evidence="15" type="ORF">J2S49_001382</name>
</gene>
<comment type="caution">
    <text evidence="15">The sequence shown here is derived from an EMBL/GenBank/DDBJ whole genome shotgun (WGS) entry which is preliminary data.</text>
</comment>
<organism evidence="15 16">
    <name type="scientific">Arcanobacterium wilhelmae</name>
    <dbReference type="NCBI Taxonomy" id="1803177"/>
    <lineage>
        <taxon>Bacteria</taxon>
        <taxon>Bacillati</taxon>
        <taxon>Actinomycetota</taxon>
        <taxon>Actinomycetes</taxon>
        <taxon>Actinomycetales</taxon>
        <taxon>Actinomycetaceae</taxon>
        <taxon>Arcanobacterium</taxon>
    </lineage>
</organism>
<feature type="transmembrane region" description="Helical" evidence="12">
    <location>
        <begin position="438"/>
        <end position="459"/>
    </location>
</feature>
<dbReference type="RefSeq" id="WP_278059201.1">
    <property type="nucleotide sequence ID" value="NZ_CP121247.1"/>
</dbReference>
<evidence type="ECO:0000256" key="11">
    <source>
        <dbReference type="ARBA" id="ARBA00023136"/>
    </source>
</evidence>
<dbReference type="PANTHER" id="PTHR30540:SF79">
    <property type="entry name" value="LOW AFFINITY POTASSIUM TRANSPORT SYSTEM PROTEIN KUP"/>
    <property type="match status" value="1"/>
</dbReference>
<evidence type="ECO:0000256" key="5">
    <source>
        <dbReference type="ARBA" id="ARBA00022538"/>
    </source>
</evidence>
<dbReference type="InterPro" id="IPR023051">
    <property type="entry name" value="Kup"/>
</dbReference>
<dbReference type="InterPro" id="IPR053951">
    <property type="entry name" value="K_trans_N"/>
</dbReference>
<keyword evidence="8 12" id="KW-0630">Potassium</keyword>
<evidence type="ECO:0000313" key="15">
    <source>
        <dbReference type="EMBL" id="MDP9801306.1"/>
    </source>
</evidence>
<accession>A0ABT9NDM7</accession>
<keyword evidence="11 12" id="KW-0472">Membrane</keyword>
<evidence type="ECO:0000256" key="2">
    <source>
        <dbReference type="ARBA" id="ARBA00007019"/>
    </source>
</evidence>
<feature type="transmembrane region" description="Helical" evidence="12">
    <location>
        <begin position="306"/>
        <end position="335"/>
    </location>
</feature>
<comment type="function">
    <text evidence="12">Transport of potassium into the cell. Likely operates as a K(+):H(+) symporter.</text>
</comment>
<keyword evidence="7 12" id="KW-0769">Symport</keyword>
<keyword evidence="5 12" id="KW-0633">Potassium transport</keyword>
<feature type="transmembrane region" description="Helical" evidence="12">
    <location>
        <begin position="266"/>
        <end position="286"/>
    </location>
</feature>
<keyword evidence="4 12" id="KW-1003">Cell membrane</keyword>
<name>A0ABT9NDM7_9ACTO</name>
<comment type="subcellular location">
    <subcellularLocation>
        <location evidence="12">Cell membrane</location>
        <topology evidence="12">Multi-pass membrane protein</topology>
    </subcellularLocation>
    <subcellularLocation>
        <location evidence="1">Membrane</location>
        <topology evidence="1">Multi-pass membrane protein</topology>
    </subcellularLocation>
</comment>
<dbReference type="Proteomes" id="UP001235966">
    <property type="component" value="Unassembled WGS sequence"/>
</dbReference>
<dbReference type="HAMAP" id="MF_01522">
    <property type="entry name" value="Kup"/>
    <property type="match status" value="1"/>
</dbReference>
<feature type="transmembrane region" description="Helical" evidence="12">
    <location>
        <begin position="117"/>
        <end position="138"/>
    </location>
</feature>
<evidence type="ECO:0000256" key="9">
    <source>
        <dbReference type="ARBA" id="ARBA00022989"/>
    </source>
</evidence>
<evidence type="ECO:0000256" key="4">
    <source>
        <dbReference type="ARBA" id="ARBA00022475"/>
    </source>
</evidence>
<protein>
    <recommendedName>
        <fullName evidence="12">Probable potassium transport system protein Kup</fullName>
    </recommendedName>
</protein>
<dbReference type="EMBL" id="JAUSQW010000001">
    <property type="protein sequence ID" value="MDP9801306.1"/>
    <property type="molecule type" value="Genomic_DNA"/>
</dbReference>
<comment type="catalytic activity">
    <reaction evidence="12">
        <text>K(+)(in) + H(+)(in) = K(+)(out) + H(+)(out)</text>
        <dbReference type="Rhea" id="RHEA:28490"/>
        <dbReference type="ChEBI" id="CHEBI:15378"/>
        <dbReference type="ChEBI" id="CHEBI:29103"/>
    </reaction>
</comment>
<dbReference type="InterPro" id="IPR053952">
    <property type="entry name" value="K_trans_C"/>
</dbReference>
<keyword evidence="10 12" id="KW-0406">Ion transport</keyword>
<feature type="transmembrane region" description="Helical" evidence="12">
    <location>
        <begin position="158"/>
        <end position="176"/>
    </location>
</feature>
<proteinExistence type="inferred from homology"/>
<dbReference type="PANTHER" id="PTHR30540">
    <property type="entry name" value="OSMOTIC STRESS POTASSIUM TRANSPORTER"/>
    <property type="match status" value="1"/>
</dbReference>
<evidence type="ECO:0000313" key="16">
    <source>
        <dbReference type="Proteomes" id="UP001235966"/>
    </source>
</evidence>
<evidence type="ECO:0000256" key="7">
    <source>
        <dbReference type="ARBA" id="ARBA00022847"/>
    </source>
</evidence>
<feature type="domain" description="K+ potassium transporter integral membrane" evidence="13">
    <location>
        <begin position="31"/>
        <end position="482"/>
    </location>
</feature>
<dbReference type="InterPro" id="IPR003855">
    <property type="entry name" value="K+_transporter"/>
</dbReference>
<keyword evidence="16" id="KW-1185">Reference proteome</keyword>
<evidence type="ECO:0000256" key="3">
    <source>
        <dbReference type="ARBA" id="ARBA00022448"/>
    </source>
</evidence>
<evidence type="ECO:0000256" key="8">
    <source>
        <dbReference type="ARBA" id="ARBA00022958"/>
    </source>
</evidence>